<dbReference type="Proteomes" id="UP001385951">
    <property type="component" value="Unassembled WGS sequence"/>
</dbReference>
<accession>A0AAW0G6R4</accession>
<sequence>MIFVVCDLWLVGPGVKPSIPSRLRIYRIHTSHSSSPQQYNTGSVPSLATYGVGPTTQVNMNSGGYGNIASTPVPFNNACLDLQGYHRSIITCRNDALSNLANAETSTRLSMQLLEASHRAVEQMDHALHSMEVQLGLGPQSVGAPSHMG</sequence>
<reference evidence="1 2" key="1">
    <citation type="submission" date="2022-09" db="EMBL/GenBank/DDBJ databases">
        <authorList>
            <person name="Palmer J.M."/>
        </authorList>
    </citation>
    <scope>NUCLEOTIDE SEQUENCE [LARGE SCALE GENOMIC DNA]</scope>
    <source>
        <strain evidence="1 2">DSM 7382</strain>
    </source>
</reference>
<protein>
    <submittedName>
        <fullName evidence="1">Uncharacterized protein</fullName>
    </submittedName>
</protein>
<organism evidence="1 2">
    <name type="scientific">Cerrena zonata</name>
    <dbReference type="NCBI Taxonomy" id="2478898"/>
    <lineage>
        <taxon>Eukaryota</taxon>
        <taxon>Fungi</taxon>
        <taxon>Dikarya</taxon>
        <taxon>Basidiomycota</taxon>
        <taxon>Agaricomycotina</taxon>
        <taxon>Agaricomycetes</taxon>
        <taxon>Polyporales</taxon>
        <taxon>Cerrenaceae</taxon>
        <taxon>Cerrena</taxon>
    </lineage>
</organism>
<keyword evidence="2" id="KW-1185">Reference proteome</keyword>
<gene>
    <name evidence="1" type="ORF">QCA50_007139</name>
</gene>
<comment type="caution">
    <text evidence="1">The sequence shown here is derived from an EMBL/GenBank/DDBJ whole genome shotgun (WGS) entry which is preliminary data.</text>
</comment>
<evidence type="ECO:0000313" key="2">
    <source>
        <dbReference type="Proteomes" id="UP001385951"/>
    </source>
</evidence>
<dbReference type="EMBL" id="JASBNA010000008">
    <property type="protein sequence ID" value="KAK7689348.1"/>
    <property type="molecule type" value="Genomic_DNA"/>
</dbReference>
<evidence type="ECO:0000313" key="1">
    <source>
        <dbReference type="EMBL" id="KAK7689348.1"/>
    </source>
</evidence>
<proteinExistence type="predicted"/>
<dbReference type="AlphaFoldDB" id="A0AAW0G6R4"/>
<name>A0AAW0G6R4_9APHY</name>